<feature type="region of interest" description="Disordered" evidence="2">
    <location>
        <begin position="424"/>
        <end position="454"/>
    </location>
</feature>
<keyword evidence="3" id="KW-0812">Transmembrane</keyword>
<reference evidence="4" key="1">
    <citation type="submission" date="2021-03" db="EMBL/GenBank/DDBJ databases">
        <authorList>
            <person name="Kanchanasin P."/>
            <person name="Saeng-In P."/>
            <person name="Phongsopitanun W."/>
            <person name="Yuki M."/>
            <person name="Kudo T."/>
            <person name="Ohkuma M."/>
            <person name="Tanasupawat S."/>
        </authorList>
    </citation>
    <scope>NUCLEOTIDE SEQUENCE</scope>
    <source>
        <strain evidence="4">GKU 128</strain>
    </source>
</reference>
<dbReference type="Proteomes" id="UP000669179">
    <property type="component" value="Unassembled WGS sequence"/>
</dbReference>
<proteinExistence type="predicted"/>
<feature type="transmembrane region" description="Helical" evidence="3">
    <location>
        <begin position="94"/>
        <end position="114"/>
    </location>
</feature>
<feature type="compositionally biased region" description="Gly residues" evidence="2">
    <location>
        <begin position="539"/>
        <end position="550"/>
    </location>
</feature>
<keyword evidence="5" id="KW-1185">Reference proteome</keyword>
<dbReference type="Pfam" id="PF14362">
    <property type="entry name" value="DUF4407"/>
    <property type="match status" value="1"/>
</dbReference>
<feature type="compositionally biased region" description="Low complexity" evidence="2">
    <location>
        <begin position="551"/>
        <end position="584"/>
    </location>
</feature>
<dbReference type="InterPro" id="IPR025519">
    <property type="entry name" value="DUF4407"/>
</dbReference>
<organism evidence="4 5">
    <name type="scientific">Actinomadura barringtoniae</name>
    <dbReference type="NCBI Taxonomy" id="1427535"/>
    <lineage>
        <taxon>Bacteria</taxon>
        <taxon>Bacillati</taxon>
        <taxon>Actinomycetota</taxon>
        <taxon>Actinomycetes</taxon>
        <taxon>Streptosporangiales</taxon>
        <taxon>Thermomonosporaceae</taxon>
        <taxon>Actinomadura</taxon>
    </lineage>
</organism>
<evidence type="ECO:0000313" key="4">
    <source>
        <dbReference type="EMBL" id="MBO2454413.1"/>
    </source>
</evidence>
<keyword evidence="3" id="KW-1133">Transmembrane helix</keyword>
<evidence type="ECO:0000256" key="1">
    <source>
        <dbReference type="SAM" id="Coils"/>
    </source>
</evidence>
<evidence type="ECO:0000256" key="3">
    <source>
        <dbReference type="SAM" id="Phobius"/>
    </source>
</evidence>
<dbReference type="RefSeq" id="WP_208262622.1">
    <property type="nucleotide sequence ID" value="NZ_JAGEOJ010000026.1"/>
</dbReference>
<feature type="compositionally biased region" description="Gly residues" evidence="2">
    <location>
        <begin position="588"/>
        <end position="607"/>
    </location>
</feature>
<keyword evidence="1" id="KW-0175">Coiled coil</keyword>
<feature type="transmembrane region" description="Helical" evidence="3">
    <location>
        <begin position="26"/>
        <end position="48"/>
    </location>
</feature>
<sequence>MKNPLIWLSGADPEILRHASTDRAKYIGIGGAVLTTATLATVSMFFALRMAVGAAVWAAILLSLVWFLIILNLDRWLVVSLQRTERKMQTLLVALPRVAMALLFGVIISTPLTLQIFNDEVQVAVDQLHDEASRSFQNELNNGPDAKRVKLLEQRESQLLQQRNGNGLVNPQDDPEVKALQAQLPALQKDFRDNDDKAACELTGDRCKGTSGHSGDGPRYQKYRRRADELQSQINGINKKVDDKSKALRSAAEQNKDQLIQQAKQALPGVQTELKTLRDRQARQRADFEKSNGNNEGLLIRLKGLERASKGESQLQWARFMLFLFITVLECLPIIVKVLQLFAPAGAYDDALEKHRAKDRLLLNDHIRKQQGAGLRENSQHLDYAQNLERKRGEMLERLADRTIEAETRVHQAELERWEAEQMGQGGLSGNGHGHRPSLPHESSQWGAPARDRHDELGRPINARIISSSEWNAPQNPYASNEQPPPPPAGGGAPPAFGGNAPAGGGAPMPGGNAPMGGGGAYGGGSSAEVGPPFSPPSNGGGAYGGGAPAGSGPAFGAPASSGPAYGNSGPAYGNSSPGEAGPPFGAPSGGAAPGGGPAYGGRGPAGAGPAFGAPSGGAAPSGPPPGSAMPGGRPTPGAPAPGSPAGGGPVSGPYGEPLRPGAAPSEGGPARSTRDDLEMNPLDSPRSGLWTRLFGRGE</sequence>
<feature type="compositionally biased region" description="Gly residues" evidence="2">
    <location>
        <begin position="501"/>
        <end position="526"/>
    </location>
</feature>
<dbReference type="EMBL" id="JAGEOJ010000026">
    <property type="protein sequence ID" value="MBO2454413.1"/>
    <property type="molecule type" value="Genomic_DNA"/>
</dbReference>
<comment type="caution">
    <text evidence="4">The sequence shown here is derived from an EMBL/GenBank/DDBJ whole genome shotgun (WGS) entry which is preliminary data.</text>
</comment>
<feature type="compositionally biased region" description="Polar residues" evidence="2">
    <location>
        <begin position="472"/>
        <end position="482"/>
    </location>
</feature>
<protein>
    <submittedName>
        <fullName evidence="4">DUF4407 domain-containing protein</fullName>
    </submittedName>
</protein>
<feature type="transmembrane region" description="Helical" evidence="3">
    <location>
        <begin position="54"/>
        <end position="73"/>
    </location>
</feature>
<evidence type="ECO:0000256" key="2">
    <source>
        <dbReference type="SAM" id="MobiDB-lite"/>
    </source>
</evidence>
<feature type="region of interest" description="Disordered" evidence="2">
    <location>
        <begin position="472"/>
        <end position="699"/>
    </location>
</feature>
<feature type="compositionally biased region" description="Low complexity" evidence="2">
    <location>
        <begin position="608"/>
        <end position="621"/>
    </location>
</feature>
<keyword evidence="3" id="KW-0472">Membrane</keyword>
<accession>A0A939PQK5</accession>
<feature type="coiled-coil region" evidence="1">
    <location>
        <begin position="220"/>
        <end position="280"/>
    </location>
</feature>
<gene>
    <name evidence="4" type="ORF">J4573_45510</name>
</gene>
<evidence type="ECO:0000313" key="5">
    <source>
        <dbReference type="Proteomes" id="UP000669179"/>
    </source>
</evidence>
<dbReference type="AlphaFoldDB" id="A0A939PQK5"/>
<name>A0A939PQK5_9ACTN</name>